<dbReference type="AlphaFoldDB" id="A0A1H7KHP9"/>
<organism evidence="1 2">
    <name type="scientific">Methanobrevibacter gottschalkii</name>
    <dbReference type="NCBI Taxonomy" id="190974"/>
    <lineage>
        <taxon>Archaea</taxon>
        <taxon>Methanobacteriati</taxon>
        <taxon>Methanobacteriota</taxon>
        <taxon>Methanomada group</taxon>
        <taxon>Methanobacteria</taxon>
        <taxon>Methanobacteriales</taxon>
        <taxon>Methanobacteriaceae</taxon>
        <taxon>Methanobrevibacter</taxon>
    </lineage>
</organism>
<evidence type="ECO:0000313" key="1">
    <source>
        <dbReference type="EMBL" id="SEK86050.1"/>
    </source>
</evidence>
<reference evidence="1 2" key="1">
    <citation type="submission" date="2016-10" db="EMBL/GenBank/DDBJ databases">
        <authorList>
            <person name="de Groot N.N."/>
        </authorList>
    </citation>
    <scope>NUCLEOTIDE SEQUENCE [LARGE SCALE GENOMIC DNA]</scope>
    <source>
        <strain evidence="1 2">DSM 11978</strain>
    </source>
</reference>
<dbReference type="RefSeq" id="WP_158005573.1">
    <property type="nucleotide sequence ID" value="NZ_FOAK01000006.1"/>
</dbReference>
<accession>A0A1H7KHP9</accession>
<sequence length="47" mass="5458">MKLFKTEITVLGNENTKGLALNGRCSHGKFQDMLENMNYYLEKIHNI</sequence>
<dbReference type="EMBL" id="FOAK01000006">
    <property type="protein sequence ID" value="SEK86050.1"/>
    <property type="molecule type" value="Genomic_DNA"/>
</dbReference>
<name>A0A1H7KHP9_9EURY</name>
<evidence type="ECO:0000313" key="2">
    <source>
        <dbReference type="Proteomes" id="UP000199506"/>
    </source>
</evidence>
<proteinExistence type="predicted"/>
<gene>
    <name evidence="1" type="ORF">SAMN05216439_1579</name>
</gene>
<dbReference type="Proteomes" id="UP000199506">
    <property type="component" value="Unassembled WGS sequence"/>
</dbReference>
<protein>
    <submittedName>
        <fullName evidence="1">Uncharacterized protein</fullName>
    </submittedName>
</protein>